<reference evidence="2" key="1">
    <citation type="journal article" date="2019" name="Int. J. Syst. Evol. Microbiol.">
        <title>The Global Catalogue of Microorganisms (GCM) 10K type strain sequencing project: providing services to taxonomists for standard genome sequencing and annotation.</title>
        <authorList>
            <consortium name="The Broad Institute Genomics Platform"/>
            <consortium name="The Broad Institute Genome Sequencing Center for Infectious Disease"/>
            <person name="Wu L."/>
            <person name="Ma J."/>
        </authorList>
    </citation>
    <scope>NUCLEOTIDE SEQUENCE [LARGE SCALE GENOMIC DNA]</scope>
    <source>
        <strain evidence="2">JCM 17705</strain>
    </source>
</reference>
<dbReference type="InterPro" id="IPR025366">
    <property type="entry name" value="DUF4270"/>
</dbReference>
<proteinExistence type="predicted"/>
<accession>A0ABP8GJS6</accession>
<evidence type="ECO:0000313" key="2">
    <source>
        <dbReference type="Proteomes" id="UP001500582"/>
    </source>
</evidence>
<gene>
    <name evidence="1" type="ORF">GCM10023149_27550</name>
</gene>
<protein>
    <recommendedName>
        <fullName evidence="3">DUF4270 domain-containing protein</fullName>
    </recommendedName>
</protein>
<dbReference type="EMBL" id="BAABFT010000006">
    <property type="protein sequence ID" value="GAA4325304.1"/>
    <property type="molecule type" value="Genomic_DNA"/>
</dbReference>
<evidence type="ECO:0000313" key="1">
    <source>
        <dbReference type="EMBL" id="GAA4325304.1"/>
    </source>
</evidence>
<keyword evidence="2" id="KW-1185">Reference proteome</keyword>
<dbReference type="Pfam" id="PF14092">
    <property type="entry name" value="DUF4270"/>
    <property type="match status" value="1"/>
</dbReference>
<name>A0ABP8GJS6_9SPHI</name>
<comment type="caution">
    <text evidence="1">The sequence shown here is derived from an EMBL/GenBank/DDBJ whole genome shotgun (WGS) entry which is preliminary data.</text>
</comment>
<sequence>MKSFRLDLLTLLISLFILNGCKNPDNIGLGVDESNQLSGTLVTDTTVTVNTLREDSVITSGLVRTPLSNFNDPILGTTEANMITDLNLPSFVAYTRPTGTIVIDSAILTIRYSDGFYGDSLTSAYKANVYKLTERPLGITYYSAKHWSYNPNQLLGTKAFTSRTHDSLKVFDIVKGATDTIKKVAPQLRIPMDTQFFKDNFFESPDAISSNTAFRNLVRGLYITLDKSQSTGPGGTFMFKLDDSASVDLYVKVTNGSTIDTSVISLPISGHAAEIRHTYSTEVETALANTTTSNTVGYIQGGSGLKTKVTFPGLKNLPVKDIIINRAELVVTPVPGTQTTYKPLPRLILYKHDIANQPVLLEDASRASAIYYNLFGGFYGLPTANEYHFLVTTYVQNLLSGKTKDYGTYLIAGADTYTTVETTTADILGTAQSGARTIIAGKNSAFRVKLNIIYTKVK</sequence>
<evidence type="ECO:0008006" key="3">
    <source>
        <dbReference type="Google" id="ProtNLM"/>
    </source>
</evidence>
<dbReference type="RefSeq" id="WP_345211678.1">
    <property type="nucleotide sequence ID" value="NZ_BAABFT010000006.1"/>
</dbReference>
<organism evidence="1 2">
    <name type="scientific">Mucilaginibacter gynuensis</name>
    <dbReference type="NCBI Taxonomy" id="1302236"/>
    <lineage>
        <taxon>Bacteria</taxon>
        <taxon>Pseudomonadati</taxon>
        <taxon>Bacteroidota</taxon>
        <taxon>Sphingobacteriia</taxon>
        <taxon>Sphingobacteriales</taxon>
        <taxon>Sphingobacteriaceae</taxon>
        <taxon>Mucilaginibacter</taxon>
    </lineage>
</organism>
<dbReference type="Proteomes" id="UP001500582">
    <property type="component" value="Unassembled WGS sequence"/>
</dbReference>